<dbReference type="PANTHER" id="PTHR11538">
    <property type="entry name" value="PHENYLALANYL-TRNA SYNTHETASE"/>
    <property type="match status" value="1"/>
</dbReference>
<dbReference type="FunFam" id="3.40.50.150:FF:000440">
    <property type="entry name" value="Os09g0479300 protein"/>
    <property type="match status" value="1"/>
</dbReference>
<evidence type="ECO:0000259" key="1">
    <source>
        <dbReference type="Pfam" id="PF10354"/>
    </source>
</evidence>
<dbReference type="STRING" id="3694.A0A3N7FH95"/>
<reference evidence="2" key="2">
    <citation type="submission" date="2017-07" db="EMBL/GenBank/DDBJ databases">
        <title>WGS assembly of Populus trichocarpa.</title>
        <authorList>
            <person name="Tuskan G."/>
            <person name="Difazio S."/>
            <person name="Jansson S."/>
            <person name="Bohlmann J."/>
            <person name="Grigoriev I."/>
            <person name="Hellsten U."/>
            <person name="Putnam N."/>
            <person name="Ralph S."/>
            <person name="Rombauts S."/>
            <person name="Salamov A."/>
            <person name="Schein J."/>
            <person name="Sterck L."/>
            <person name="Aerts A."/>
            <person name="Bhalerao R."/>
            <person name="Bhalerao R."/>
            <person name="Blaudez D."/>
            <person name="Boerjan W."/>
            <person name="Brun A."/>
            <person name="Brunner A."/>
            <person name="Busov V."/>
            <person name="Campbell M."/>
            <person name="Carlson J."/>
            <person name="Chalot M."/>
            <person name="Chapman J."/>
            <person name="Chen G."/>
            <person name="Cooper D."/>
            <person name="Coutinho P."/>
            <person name="Couturier J."/>
            <person name="Covert S."/>
            <person name="Cronk Q."/>
            <person name="Cunningham R."/>
            <person name="Davis J."/>
            <person name="Degroeve S."/>
            <person name="Dejardin A."/>
            <person name="Depamphilis C."/>
            <person name="Detter J."/>
            <person name="Dirks B."/>
            <person name="Dubchak I."/>
            <person name="Duplessis S."/>
            <person name="Ehlting J."/>
            <person name="Ellis B."/>
            <person name="Gendler K."/>
            <person name="Goodstein D."/>
            <person name="Gribskov M."/>
            <person name="Grimwood J."/>
            <person name="Groover A."/>
            <person name="Gunter L."/>
            <person name="Hamberger B."/>
            <person name="Heinze B."/>
            <person name="Helariutta Y."/>
            <person name="Henrissat B."/>
            <person name="Holligan D."/>
            <person name="Holt R."/>
            <person name="Huang W."/>
            <person name="Islam-Faridi N."/>
            <person name="Jones S."/>
            <person name="Jones-Rhoades M."/>
            <person name="Jorgensen R."/>
            <person name="Joshi C."/>
            <person name="Kangasjarvi J."/>
            <person name="Karlsson J."/>
            <person name="Kelleher C."/>
            <person name="Kirkpatrick R."/>
            <person name="Kirst M."/>
            <person name="Kohler A."/>
            <person name="Kalluri U."/>
            <person name="Larimer F."/>
            <person name="Leebens-Mack J."/>
            <person name="Leple J."/>
            <person name="Locascio P."/>
            <person name="Lou Y."/>
            <person name="Lucas S."/>
            <person name="Martin F."/>
            <person name="Montanini B."/>
            <person name="Napoli C."/>
            <person name="Nelson D."/>
            <person name="Nelson C."/>
            <person name="Nieminen K."/>
            <person name="Nilsson O."/>
            <person name="Pereda V."/>
            <person name="Peter G."/>
            <person name="Philippe R."/>
            <person name="Pilate G."/>
            <person name="Poliakov A."/>
            <person name="Razumovskaya J."/>
            <person name="Richardson P."/>
            <person name="Rinaldi C."/>
            <person name="Ritland K."/>
            <person name="Rouze P."/>
            <person name="Ryaboy D."/>
            <person name="Schmutz J."/>
            <person name="Schrader J."/>
            <person name="Segerman B."/>
            <person name="Shin H."/>
            <person name="Siddiqui A."/>
            <person name="Sterky F."/>
            <person name="Terry A."/>
            <person name="Tsai C."/>
            <person name="Uberbacher E."/>
            <person name="Unneberg P."/>
            <person name="Vahala J."/>
            <person name="Wall K."/>
            <person name="Wessler S."/>
            <person name="Yang G."/>
            <person name="Yin T."/>
            <person name="Douglas C."/>
            <person name="Marra M."/>
            <person name="Sandberg G."/>
            <person name="Van De Peer Y."/>
            <person name="Rokhsar D."/>
        </authorList>
    </citation>
    <scope>NUCLEOTIDE SEQUENCE</scope>
    <source>
        <strain evidence="2">Nisqually-1</strain>
    </source>
</reference>
<dbReference type="AlphaFoldDB" id="A0A3N7FH95"/>
<evidence type="ECO:0000313" key="2">
    <source>
        <dbReference type="EMBL" id="RQO95129.1"/>
    </source>
</evidence>
<dbReference type="GO" id="GO:0070475">
    <property type="term" value="P:rRNA base methylation"/>
    <property type="evidence" value="ECO:0000318"/>
    <property type="project" value="GO_Central"/>
</dbReference>
<proteinExistence type="predicted"/>
<protein>
    <recommendedName>
        <fullName evidence="1">25S rRNA (uridine-N(3))-methyltransferase BMT5-like domain-containing protein</fullName>
    </recommendedName>
</protein>
<sequence length="373" mass="42757">MADKQAGKQVDFGKGEDKEKWVKHYSSKHQILLVGEGDFSFSWCLARSFGSGSKIVASSLDSYDAVIQKYKKAKSNLESLKELGASTLYGVDATKMKHHLPLRMQKFDRIIFNFPHAGFYLKEDNNLMIEMHKELVGNFFGNANDMLQAYGEIHVTHKTSSPFCHWNILELARRNSLEFIGRDDFKMEDYPGYSNKRGEGDRCDQPFPLGECSTFKFRSSHTDKQIYGVINNSDSALKRSRQIQGNPMEIWKRQKITFDRGIPQTTFSMNSKDFSDYRLTPLAVDITMEDASHSFGTCGRGFTHWSNSVNEVPMSEFGRHMVRFSEIFMHGNPYTSHGLQRINQPFSNGDSLSQHREIVRRYGHHPEGTRGFV</sequence>
<feature type="domain" description="25S rRNA (uridine-N(3))-methyltransferase BMT5-like" evidence="1">
    <location>
        <begin position="32"/>
        <end position="197"/>
    </location>
</feature>
<evidence type="ECO:0000313" key="4">
    <source>
        <dbReference type="Proteomes" id="UP000006729"/>
    </source>
</evidence>
<dbReference type="Proteomes" id="UP000006729">
    <property type="component" value="Chromosome 11"/>
</dbReference>
<evidence type="ECO:0000313" key="3">
    <source>
        <dbReference type="EMBL" id="RQO98047.1"/>
    </source>
</evidence>
<dbReference type="GO" id="GO:0070042">
    <property type="term" value="F:rRNA (uridine-N3-)-methyltransferase activity"/>
    <property type="evidence" value="ECO:0000318"/>
    <property type="project" value="GO_Central"/>
</dbReference>
<keyword evidence="4" id="KW-1185">Reference proteome</keyword>
<dbReference type="GO" id="GO:0005737">
    <property type="term" value="C:cytoplasm"/>
    <property type="evidence" value="ECO:0000318"/>
    <property type="project" value="GO_Central"/>
</dbReference>
<dbReference type="OrthoDB" id="273345at2759"/>
<reference evidence="2 4" key="1">
    <citation type="journal article" date="2006" name="Science">
        <title>The genome of black cottonwood, Populus trichocarpa (Torr. &amp; Gray).</title>
        <authorList>
            <person name="Tuskan G.A."/>
            <person name="Difazio S."/>
            <person name="Jansson S."/>
            <person name="Bohlmann J."/>
            <person name="Grigoriev I."/>
            <person name="Hellsten U."/>
            <person name="Putnam N."/>
            <person name="Ralph S."/>
            <person name="Rombauts S."/>
            <person name="Salamov A."/>
            <person name="Schein J."/>
            <person name="Sterck L."/>
            <person name="Aerts A."/>
            <person name="Bhalerao R.R."/>
            <person name="Bhalerao R.P."/>
            <person name="Blaudez D."/>
            <person name="Boerjan W."/>
            <person name="Brun A."/>
            <person name="Brunner A."/>
            <person name="Busov V."/>
            <person name="Campbell M."/>
            <person name="Carlson J."/>
            <person name="Chalot M."/>
            <person name="Chapman J."/>
            <person name="Chen G.L."/>
            <person name="Cooper D."/>
            <person name="Coutinho P.M."/>
            <person name="Couturier J."/>
            <person name="Covert S."/>
            <person name="Cronk Q."/>
            <person name="Cunningham R."/>
            <person name="Davis J."/>
            <person name="Degroeve S."/>
            <person name="Dejardin A."/>
            <person name="Depamphilis C."/>
            <person name="Detter J."/>
            <person name="Dirks B."/>
            <person name="Dubchak I."/>
            <person name="Duplessis S."/>
            <person name="Ehlting J."/>
            <person name="Ellis B."/>
            <person name="Gendler K."/>
            <person name="Goodstein D."/>
            <person name="Gribskov M."/>
            <person name="Grimwood J."/>
            <person name="Groover A."/>
            <person name="Gunter L."/>
            <person name="Hamberger B."/>
            <person name="Heinze B."/>
            <person name="Helariutta Y."/>
            <person name="Henrissat B."/>
            <person name="Holligan D."/>
            <person name="Holt R."/>
            <person name="Huang W."/>
            <person name="Islam-Faridi N."/>
            <person name="Jones S."/>
            <person name="Jones-Rhoades M."/>
            <person name="Jorgensen R."/>
            <person name="Joshi C."/>
            <person name="Kangasjarvi J."/>
            <person name="Karlsson J."/>
            <person name="Kelleher C."/>
            <person name="Kirkpatrick R."/>
            <person name="Kirst M."/>
            <person name="Kohler A."/>
            <person name="Kalluri U."/>
            <person name="Larimer F."/>
            <person name="Leebens-Mack J."/>
            <person name="Leple J.C."/>
            <person name="Locascio P."/>
            <person name="Lou Y."/>
            <person name="Lucas S."/>
            <person name="Martin F."/>
            <person name="Montanini B."/>
            <person name="Napoli C."/>
            <person name="Nelson D.R."/>
            <person name="Nelson C."/>
            <person name="Nieminen K."/>
            <person name="Nilsson O."/>
            <person name="Pereda V."/>
            <person name="Peter G."/>
            <person name="Philippe R."/>
            <person name="Pilate G."/>
            <person name="Poliakov A."/>
            <person name="Razumovskaya J."/>
            <person name="Richardson P."/>
            <person name="Rinaldi C."/>
            <person name="Ritland K."/>
            <person name="Rouze P."/>
            <person name="Ryaboy D."/>
            <person name="Schmutz J."/>
            <person name="Schrader J."/>
            <person name="Segerman B."/>
            <person name="Shin H."/>
            <person name="Siddiqui A."/>
            <person name="Sterky F."/>
            <person name="Terry A."/>
            <person name="Tsai C.J."/>
            <person name="Uberbacher E."/>
            <person name="Unneberg P."/>
            <person name="Vahala J."/>
            <person name="Wall K."/>
            <person name="Wessler S."/>
            <person name="Yang G."/>
            <person name="Yin T."/>
            <person name="Douglas C."/>
            <person name="Marra M."/>
            <person name="Sandberg G."/>
            <person name="Van de Peer Y."/>
            <person name="Rokhsar D."/>
        </authorList>
    </citation>
    <scope>NUCLEOTIDE SEQUENCE [LARGE SCALE GENOMIC DNA]</scope>
    <source>
        <strain evidence="4">cv. Nisqually</strain>
        <strain evidence="2">Nisqually-1</strain>
    </source>
</reference>
<gene>
    <name evidence="3" type="ORF">POPTR_011G165600</name>
    <name evidence="2" type="ORF">POPTR_T143101</name>
</gene>
<dbReference type="EMBL" id="KZ623506">
    <property type="protein sequence ID" value="RQO95129.1"/>
    <property type="molecule type" value="Genomic_DNA"/>
</dbReference>
<dbReference type="Pfam" id="PF10354">
    <property type="entry name" value="BMT5-like"/>
    <property type="match status" value="1"/>
</dbReference>
<dbReference type="EMBL" id="CM009300">
    <property type="protein sequence ID" value="RQO98047.1"/>
    <property type="molecule type" value="Genomic_DNA"/>
</dbReference>
<dbReference type="Gramene" id="Potri.011G165600.2.v4.1">
    <property type="protein sequence ID" value="Potri.011G165600.2.v4.1"/>
    <property type="gene ID" value="Potri.011G165600.v4.1"/>
</dbReference>
<dbReference type="InterPro" id="IPR019446">
    <property type="entry name" value="BMT5-like"/>
</dbReference>
<organism evidence="2">
    <name type="scientific">Populus trichocarpa</name>
    <name type="common">Western balsam poplar</name>
    <name type="synonym">Populus balsamifera subsp. trichocarpa</name>
    <dbReference type="NCBI Taxonomy" id="3694"/>
    <lineage>
        <taxon>Eukaryota</taxon>
        <taxon>Viridiplantae</taxon>
        <taxon>Streptophyta</taxon>
        <taxon>Embryophyta</taxon>
        <taxon>Tracheophyta</taxon>
        <taxon>Spermatophyta</taxon>
        <taxon>Magnoliopsida</taxon>
        <taxon>eudicotyledons</taxon>
        <taxon>Gunneridae</taxon>
        <taxon>Pentapetalae</taxon>
        <taxon>rosids</taxon>
        <taxon>fabids</taxon>
        <taxon>Malpighiales</taxon>
        <taxon>Salicaceae</taxon>
        <taxon>Saliceae</taxon>
        <taxon>Populus</taxon>
    </lineage>
</organism>
<name>A0A3N7FH95_POPTR</name>
<accession>A0A3N7FH95</accession>
<dbReference type="PANTHER" id="PTHR11538:SF26">
    <property type="entry name" value="FERREDOXIN-FOLD ANTICODON-BINDING DOMAIN-CONTAINING PROTEIN 1"/>
    <property type="match status" value="1"/>
</dbReference>